<dbReference type="EMBL" id="REGN01009832">
    <property type="protein sequence ID" value="RNA00305.1"/>
    <property type="molecule type" value="Genomic_DNA"/>
</dbReference>
<evidence type="ECO:0000313" key="3">
    <source>
        <dbReference type="Proteomes" id="UP000276133"/>
    </source>
</evidence>
<comment type="caution">
    <text evidence="2">The sequence shown here is derived from an EMBL/GenBank/DDBJ whole genome shotgun (WGS) entry which is preliminary data.</text>
</comment>
<protein>
    <submittedName>
        <fullName evidence="2">Uncharacterized protein</fullName>
    </submittedName>
</protein>
<sequence>MTSCAILFVLLLFGFVLFLNFPLKTHYEKIEWDVEFFLVILIQFNLHVFVYIDYSGFNWEKFD</sequence>
<keyword evidence="1" id="KW-0812">Transmembrane</keyword>
<keyword evidence="1" id="KW-0472">Membrane</keyword>
<reference evidence="2 3" key="1">
    <citation type="journal article" date="2018" name="Sci. Rep.">
        <title>Genomic signatures of local adaptation to the degree of environmental predictability in rotifers.</title>
        <authorList>
            <person name="Franch-Gras L."/>
            <person name="Hahn C."/>
            <person name="Garcia-Roger E.M."/>
            <person name="Carmona M.J."/>
            <person name="Serra M."/>
            <person name="Gomez A."/>
        </authorList>
    </citation>
    <scope>NUCLEOTIDE SEQUENCE [LARGE SCALE GENOMIC DNA]</scope>
    <source>
        <strain evidence="2">HYR1</strain>
    </source>
</reference>
<accession>A0A3M7PNG3</accession>
<proteinExistence type="predicted"/>
<evidence type="ECO:0000256" key="1">
    <source>
        <dbReference type="SAM" id="Phobius"/>
    </source>
</evidence>
<feature type="transmembrane region" description="Helical" evidence="1">
    <location>
        <begin position="36"/>
        <end position="54"/>
    </location>
</feature>
<keyword evidence="1" id="KW-1133">Transmembrane helix</keyword>
<gene>
    <name evidence="2" type="ORF">BpHYR1_003671</name>
</gene>
<organism evidence="2 3">
    <name type="scientific">Brachionus plicatilis</name>
    <name type="common">Marine rotifer</name>
    <name type="synonym">Brachionus muelleri</name>
    <dbReference type="NCBI Taxonomy" id="10195"/>
    <lineage>
        <taxon>Eukaryota</taxon>
        <taxon>Metazoa</taxon>
        <taxon>Spiralia</taxon>
        <taxon>Gnathifera</taxon>
        <taxon>Rotifera</taxon>
        <taxon>Eurotatoria</taxon>
        <taxon>Monogononta</taxon>
        <taxon>Pseudotrocha</taxon>
        <taxon>Ploima</taxon>
        <taxon>Brachionidae</taxon>
        <taxon>Brachionus</taxon>
    </lineage>
</organism>
<dbReference type="Proteomes" id="UP000276133">
    <property type="component" value="Unassembled WGS sequence"/>
</dbReference>
<evidence type="ECO:0000313" key="2">
    <source>
        <dbReference type="EMBL" id="RNA00305.1"/>
    </source>
</evidence>
<keyword evidence="3" id="KW-1185">Reference proteome</keyword>
<dbReference type="AlphaFoldDB" id="A0A3M7PNG3"/>
<name>A0A3M7PNG3_BRAPC</name>